<evidence type="ECO:0000256" key="3">
    <source>
        <dbReference type="SAM" id="Coils"/>
    </source>
</evidence>
<proteinExistence type="predicted"/>
<feature type="region of interest" description="Disordered" evidence="4">
    <location>
        <begin position="140"/>
        <end position="169"/>
    </location>
</feature>
<evidence type="ECO:0000259" key="5">
    <source>
        <dbReference type="PROSITE" id="PS50014"/>
    </source>
</evidence>
<evidence type="ECO:0000313" key="6">
    <source>
        <dbReference type="Proteomes" id="UP001515500"/>
    </source>
</evidence>
<feature type="region of interest" description="Disordered" evidence="4">
    <location>
        <begin position="332"/>
        <end position="449"/>
    </location>
</feature>
<keyword evidence="1 2" id="KW-0103">Bromodomain</keyword>
<evidence type="ECO:0000256" key="4">
    <source>
        <dbReference type="SAM" id="MobiDB-lite"/>
    </source>
</evidence>
<evidence type="ECO:0000313" key="7">
    <source>
        <dbReference type="RefSeq" id="XP_039141924.1"/>
    </source>
</evidence>
<sequence>MVGSSNLSIWGTWEDLLLAYAVRRHGTNCWDSVAAELRHRSSYGHLLNSRCCHLRFNQLHRRFSTGNPFADTLEGSSDVPWLEDLRRLRVAELRRDVQRYDASIMSLQKKVKTLTEEAFETGGETPGSGAGYSDRISYRSSKESNMADPDQEARRHTATEAKESGDAQSSACLTNRWSLRRRKETLPEKEVEGCPIAVETTKIESQPLMSFLEIITSDKLCSVFMRKLESQMSEKYEQVIRRHMDLETVREQLLRDQQGAWAYITIHMYRDLLLICNNAIAFYPKGSREYSAALHLRHLCAPCHHTSMPTLLACGRQREAALEPMTVKVKMKEKDKNKRVARKTRTKKGKCSSSDLTVVKKNKVRSSPPVKSEVEKKNKKSGKQSVKQTKRGATALKQHIQPVKKRIASSALASTPPQKRARKAHEIKRTTASAKPPPAAAKKPRPRRR</sequence>
<keyword evidence="3" id="KW-0175">Coiled coil</keyword>
<protein>
    <submittedName>
        <fullName evidence="7">Uncharacterized protein LOC120279122</fullName>
    </submittedName>
</protein>
<dbReference type="PANTHER" id="PTHR37888:SF11">
    <property type="entry name" value="DNA-BINDING BROMODOMAIN-CONTAINING PROTEIN"/>
    <property type="match status" value="1"/>
</dbReference>
<dbReference type="CDD" id="cd04369">
    <property type="entry name" value="Bromodomain"/>
    <property type="match status" value="1"/>
</dbReference>
<feature type="compositionally biased region" description="Basic and acidic residues" evidence="4">
    <location>
        <begin position="151"/>
        <end position="165"/>
    </location>
</feature>
<dbReference type="Proteomes" id="UP001515500">
    <property type="component" value="Chromosome 16"/>
</dbReference>
<reference evidence="7" key="1">
    <citation type="submission" date="2025-08" db="UniProtKB">
        <authorList>
            <consortium name="RefSeq"/>
        </authorList>
    </citation>
    <scope>IDENTIFICATION</scope>
</reference>
<dbReference type="RefSeq" id="XP_039141924.1">
    <property type="nucleotide sequence ID" value="XM_039285990.1"/>
</dbReference>
<gene>
    <name evidence="7" type="primary">LOC120279122</name>
</gene>
<dbReference type="PANTHER" id="PTHR37888">
    <property type="entry name" value="DNA-BINDING BROMODOMAIN-CONTAINING PROTEIN"/>
    <property type="match status" value="1"/>
</dbReference>
<name>A0AB40CRA0_DIOCR</name>
<accession>A0AB40CRA0</accession>
<dbReference type="InterPro" id="IPR001487">
    <property type="entry name" value="Bromodomain"/>
</dbReference>
<evidence type="ECO:0000256" key="2">
    <source>
        <dbReference type="PROSITE-ProRule" id="PRU00035"/>
    </source>
</evidence>
<feature type="coiled-coil region" evidence="3">
    <location>
        <begin position="90"/>
        <end position="117"/>
    </location>
</feature>
<dbReference type="SUPFAM" id="SSF46689">
    <property type="entry name" value="Homeodomain-like"/>
    <property type="match status" value="1"/>
</dbReference>
<dbReference type="SUPFAM" id="SSF47370">
    <property type="entry name" value="Bromodomain"/>
    <property type="match status" value="1"/>
</dbReference>
<dbReference type="SMART" id="SM00297">
    <property type="entry name" value="BROMO"/>
    <property type="match status" value="1"/>
</dbReference>
<dbReference type="AlphaFoldDB" id="A0AB40CRA0"/>
<feature type="domain" description="Bromo" evidence="5">
    <location>
        <begin position="216"/>
        <end position="290"/>
    </location>
</feature>
<feature type="compositionally biased region" description="Basic residues" evidence="4">
    <location>
        <begin position="339"/>
        <end position="350"/>
    </location>
</feature>
<dbReference type="GeneID" id="120279122"/>
<dbReference type="InterPro" id="IPR036427">
    <property type="entry name" value="Bromodomain-like_sf"/>
</dbReference>
<dbReference type="CDD" id="cd00167">
    <property type="entry name" value="SANT"/>
    <property type="match status" value="1"/>
</dbReference>
<dbReference type="PROSITE" id="PS50014">
    <property type="entry name" value="BROMODOMAIN_2"/>
    <property type="match status" value="1"/>
</dbReference>
<dbReference type="Pfam" id="PF00439">
    <property type="entry name" value="Bromodomain"/>
    <property type="match status" value="1"/>
</dbReference>
<keyword evidence="6" id="KW-1185">Reference proteome</keyword>
<dbReference type="InterPro" id="IPR001005">
    <property type="entry name" value="SANT/Myb"/>
</dbReference>
<evidence type="ECO:0000256" key="1">
    <source>
        <dbReference type="ARBA" id="ARBA00023117"/>
    </source>
</evidence>
<dbReference type="Gene3D" id="1.20.920.10">
    <property type="entry name" value="Bromodomain-like"/>
    <property type="match status" value="1"/>
</dbReference>
<organism evidence="6 7">
    <name type="scientific">Dioscorea cayennensis subsp. rotundata</name>
    <name type="common">White Guinea yam</name>
    <name type="synonym">Dioscorea rotundata</name>
    <dbReference type="NCBI Taxonomy" id="55577"/>
    <lineage>
        <taxon>Eukaryota</taxon>
        <taxon>Viridiplantae</taxon>
        <taxon>Streptophyta</taxon>
        <taxon>Embryophyta</taxon>
        <taxon>Tracheophyta</taxon>
        <taxon>Spermatophyta</taxon>
        <taxon>Magnoliopsida</taxon>
        <taxon>Liliopsida</taxon>
        <taxon>Dioscoreales</taxon>
        <taxon>Dioscoreaceae</taxon>
        <taxon>Dioscorea</taxon>
    </lineage>
</organism>
<dbReference type="InterPro" id="IPR009057">
    <property type="entry name" value="Homeodomain-like_sf"/>
</dbReference>